<comment type="caution">
    <text evidence="2">The sequence shown here is derived from an EMBL/GenBank/DDBJ whole genome shotgun (WGS) entry which is preliminary data.</text>
</comment>
<feature type="region of interest" description="Disordered" evidence="1">
    <location>
        <begin position="743"/>
        <end position="764"/>
    </location>
</feature>
<feature type="compositionally biased region" description="Acidic residues" evidence="1">
    <location>
        <begin position="743"/>
        <end position="752"/>
    </location>
</feature>
<feature type="compositionally biased region" description="Basic and acidic residues" evidence="1">
    <location>
        <begin position="334"/>
        <end position="344"/>
    </location>
</feature>
<feature type="compositionally biased region" description="Polar residues" evidence="1">
    <location>
        <begin position="558"/>
        <end position="597"/>
    </location>
</feature>
<feature type="compositionally biased region" description="Basic and acidic residues" evidence="1">
    <location>
        <begin position="311"/>
        <end position="320"/>
    </location>
</feature>
<feature type="compositionally biased region" description="Polar residues" evidence="1">
    <location>
        <begin position="681"/>
        <end position="704"/>
    </location>
</feature>
<feature type="compositionally biased region" description="Polar residues" evidence="1">
    <location>
        <begin position="262"/>
        <end position="275"/>
    </location>
</feature>
<evidence type="ECO:0000313" key="2">
    <source>
        <dbReference type="EMBL" id="KAK5990980.1"/>
    </source>
</evidence>
<feature type="region of interest" description="Disordered" evidence="1">
    <location>
        <begin position="835"/>
        <end position="886"/>
    </location>
</feature>
<proteinExistence type="predicted"/>
<feature type="compositionally biased region" description="Polar residues" evidence="1">
    <location>
        <begin position="1195"/>
        <end position="1227"/>
    </location>
</feature>
<evidence type="ECO:0000313" key="3">
    <source>
        <dbReference type="Proteomes" id="UP001338125"/>
    </source>
</evidence>
<feature type="compositionally biased region" description="Acidic residues" evidence="1">
    <location>
        <begin position="616"/>
        <end position="629"/>
    </location>
</feature>
<feature type="region of interest" description="Disordered" evidence="1">
    <location>
        <begin position="904"/>
        <end position="937"/>
    </location>
</feature>
<feature type="compositionally biased region" description="Polar residues" evidence="1">
    <location>
        <begin position="345"/>
        <end position="373"/>
    </location>
</feature>
<feature type="compositionally biased region" description="Basic and acidic residues" evidence="1">
    <location>
        <begin position="533"/>
        <end position="546"/>
    </location>
</feature>
<keyword evidence="3" id="KW-1185">Reference proteome</keyword>
<feature type="compositionally biased region" description="Polar residues" evidence="1">
    <location>
        <begin position="1074"/>
        <end position="1083"/>
    </location>
</feature>
<feature type="compositionally biased region" description="Basic and acidic residues" evidence="1">
    <location>
        <begin position="1303"/>
        <end position="1325"/>
    </location>
</feature>
<feature type="compositionally biased region" description="Low complexity" evidence="1">
    <location>
        <begin position="1113"/>
        <end position="1124"/>
    </location>
</feature>
<organism evidence="2 3">
    <name type="scientific">Cladobotryum mycophilum</name>
    <dbReference type="NCBI Taxonomy" id="491253"/>
    <lineage>
        <taxon>Eukaryota</taxon>
        <taxon>Fungi</taxon>
        <taxon>Dikarya</taxon>
        <taxon>Ascomycota</taxon>
        <taxon>Pezizomycotina</taxon>
        <taxon>Sordariomycetes</taxon>
        <taxon>Hypocreomycetidae</taxon>
        <taxon>Hypocreales</taxon>
        <taxon>Hypocreaceae</taxon>
        <taxon>Cladobotryum</taxon>
    </lineage>
</organism>
<feature type="compositionally biased region" description="Low complexity" evidence="1">
    <location>
        <begin position="669"/>
        <end position="680"/>
    </location>
</feature>
<feature type="region of interest" description="Disordered" evidence="1">
    <location>
        <begin position="243"/>
        <end position="467"/>
    </location>
</feature>
<feature type="compositionally biased region" description="Basic residues" evidence="1">
    <location>
        <begin position="249"/>
        <end position="259"/>
    </location>
</feature>
<feature type="compositionally biased region" description="Polar residues" evidence="1">
    <location>
        <begin position="425"/>
        <end position="450"/>
    </location>
</feature>
<name>A0ABR0SGX6_9HYPO</name>
<feature type="compositionally biased region" description="Low complexity" evidence="1">
    <location>
        <begin position="98"/>
        <end position="111"/>
    </location>
</feature>
<feature type="compositionally biased region" description="Polar residues" evidence="1">
    <location>
        <begin position="1170"/>
        <end position="1186"/>
    </location>
</feature>
<feature type="compositionally biased region" description="Polar residues" evidence="1">
    <location>
        <begin position="913"/>
        <end position="937"/>
    </location>
</feature>
<feature type="compositionally biased region" description="Polar residues" evidence="1">
    <location>
        <begin position="863"/>
        <end position="878"/>
    </location>
</feature>
<feature type="compositionally biased region" description="Polar residues" evidence="1">
    <location>
        <begin position="120"/>
        <end position="130"/>
    </location>
</feature>
<reference evidence="2 3" key="1">
    <citation type="submission" date="2024-01" db="EMBL/GenBank/DDBJ databases">
        <title>Complete genome of Cladobotryum mycophilum ATHUM6906.</title>
        <authorList>
            <person name="Christinaki A.C."/>
            <person name="Myridakis A.I."/>
            <person name="Kouvelis V.N."/>
        </authorList>
    </citation>
    <scope>NUCLEOTIDE SEQUENCE [LARGE SCALE GENOMIC DNA]</scope>
    <source>
        <strain evidence="2 3">ATHUM6906</strain>
    </source>
</reference>
<feature type="region of interest" description="Disordered" evidence="1">
    <location>
        <begin position="44"/>
        <end position="197"/>
    </location>
</feature>
<dbReference type="Proteomes" id="UP001338125">
    <property type="component" value="Unassembled WGS sequence"/>
</dbReference>
<feature type="compositionally biased region" description="Basic and acidic residues" evidence="1">
    <location>
        <begin position="76"/>
        <end position="85"/>
    </location>
</feature>
<feature type="compositionally biased region" description="Polar residues" evidence="1">
    <location>
        <begin position="1091"/>
        <end position="1101"/>
    </location>
</feature>
<protein>
    <submittedName>
        <fullName evidence="2">Uncharacterized protein</fullName>
    </submittedName>
</protein>
<feature type="compositionally biased region" description="Polar residues" evidence="1">
    <location>
        <begin position="175"/>
        <end position="197"/>
    </location>
</feature>
<sequence>MTCHVVQLLTKETADPNAATAAASAFMRRDPSQSLSSAAAAAALRARPITPTNVANVQSKRIQRRNSSISSTASRDGGRKGELRRTPSVGSMTERTFRTPSPGRSPAPRARNVPPIPNVPITQHISSITTAERGDGKPLKTQPFQTASQKVEDRQGSWFGAATARESIPVRGDFSSPSSTLPEQRPGSVSPSINFSYPRSRTSLQVNASSSPTPDQELVYDANSRRMVPRAELVARSLSIGNFPETPMKAKKKKNKNKKAGQDSSRSGSHLSKGTITRAKIGPAGDFLPEAAVTVPLDPSHPDQASSTGPCKDRGLESYAKETVAPSPVMPLSSEKEGKAHEEIQNSQDELWIQTMDTNTPPNGTTSPIGNSAKSEEKLNPDIGSIRVQSDSPLRSARFASPTDQLVVKHEPPPRSLSPRKSALKLSNSVRGLSPAPSNDGSEISVFDSSQRNKEDPATGRRKSVRVSWDDNNTIVVGEAAQLQETDPSFIPSPQGKKPWHSIIGRYSKKDSTSLDEEETMSPRPALPLFGSVREKKTRELEERPLVRPYETTWAHLSENTSPQTDATIPRTGFNQSGEAISGTVPPQEQSSRNEANISKYREPLPPILASKEINLEDSDDSLSSEDEVDAHNFSKSRNTNHKTKVQQKLNDSTTSLDDLDKGISKRNSIPTISISHPSPQKQGLESTTPVGAQATVPTHNYEGTTEGGDSKTDNISTSIPSVLAQSTESPVLNSVLQMDDIKEEEEEEEGSDQGSIYSDAYEDLSEVEGDGFMSLDAVLEAPSIAKSLTETTSKESLASESRFKNLPQANEDWEKAKAYWKSLSSNERRLLEKEALEEGDGEVLPDKGSTVNKEVMSDSDRSNQNGQNQHAHSILQDSESEPRSTLHKTLLKRIGVQQLKSMPVSGDKESAMPTSQITKPVGSTSTSRPGTAGAQNTLRTEDGIRKSLRPRTPKTDEAHNLGPFLRLTTSRPASYHHPPTMGEPSQYYQNHSMDSLVPHSNATIAPSLASKWKRRGSDSSESSFTRTRTTTTLRQGFRFSMRGSMRETTSSDGDKTSSRFSLRSLSPAGSGFRRNSISSMPSSGARMRQSMRQGSSNSRSPHVRMTSLGQPSIKNSIKSKGGSRFTDSSDEDDDHPSLFRSRFVDSSDEEGPTTSKTKGRSLPKPFLSKATSTVTAQLSPETALTDNKKGTSLRAASSSGIYNTSITSSLKQNQPNNGEAISSTNAPPHANHETEPSRRSASHRGSFISKLRRKGDPKSKTSQAFSQPTTLNDAWLGNNASQRATTQSNGVANQRTSWPLPDHSDADGDDSDTLHHDPPLDKHRPSTTGGPEVGTTLKSSFFSGQHNLQGLTSLSPIASESAPDLPHKKKKFGVLRKMFRLQD</sequence>
<gene>
    <name evidence="2" type="ORF">PT974_09255</name>
</gene>
<feature type="compositionally biased region" description="Polar residues" evidence="1">
    <location>
        <begin position="1261"/>
        <end position="1298"/>
    </location>
</feature>
<dbReference type="EMBL" id="JAVFKD010000014">
    <property type="protein sequence ID" value="KAK5990980.1"/>
    <property type="molecule type" value="Genomic_DNA"/>
</dbReference>
<feature type="compositionally biased region" description="Polar residues" evidence="1">
    <location>
        <begin position="50"/>
        <end position="74"/>
    </location>
</feature>
<feature type="region of interest" description="Disordered" evidence="1">
    <location>
        <begin position="1009"/>
        <end position="1338"/>
    </location>
</feature>
<evidence type="ECO:0000256" key="1">
    <source>
        <dbReference type="SAM" id="MobiDB-lite"/>
    </source>
</evidence>
<feature type="region of interest" description="Disordered" evidence="1">
    <location>
        <begin position="511"/>
        <end position="717"/>
    </location>
</feature>
<feature type="compositionally biased region" description="Low complexity" evidence="1">
    <location>
        <begin position="1020"/>
        <end position="1035"/>
    </location>
</feature>
<accession>A0ABR0SGX6</accession>